<evidence type="ECO:0000256" key="4">
    <source>
        <dbReference type="ARBA" id="ARBA00022741"/>
    </source>
</evidence>
<gene>
    <name evidence="11" type="ORF">F8O01_05155</name>
</gene>
<dbReference type="PANTHER" id="PTHR43289">
    <property type="entry name" value="MITOGEN-ACTIVATED PROTEIN KINASE KINASE KINASE 20-RELATED"/>
    <property type="match status" value="1"/>
</dbReference>
<evidence type="ECO:0000256" key="7">
    <source>
        <dbReference type="PROSITE-ProRule" id="PRU10141"/>
    </source>
</evidence>
<dbReference type="InterPro" id="IPR017441">
    <property type="entry name" value="Protein_kinase_ATP_BS"/>
</dbReference>
<evidence type="ECO:0000256" key="3">
    <source>
        <dbReference type="ARBA" id="ARBA00022679"/>
    </source>
</evidence>
<feature type="region of interest" description="Disordered" evidence="8">
    <location>
        <begin position="370"/>
        <end position="433"/>
    </location>
</feature>
<keyword evidence="4 7" id="KW-0547">Nucleotide-binding</keyword>
<evidence type="ECO:0000256" key="6">
    <source>
        <dbReference type="ARBA" id="ARBA00022840"/>
    </source>
</evidence>
<dbReference type="PANTHER" id="PTHR43289:SF6">
    <property type="entry name" value="SERINE_THREONINE-PROTEIN KINASE NEKL-3"/>
    <property type="match status" value="1"/>
</dbReference>
<dbReference type="GO" id="GO:0005524">
    <property type="term" value="F:ATP binding"/>
    <property type="evidence" value="ECO:0007669"/>
    <property type="project" value="UniProtKB-UniRule"/>
</dbReference>
<keyword evidence="5 11" id="KW-0418">Kinase</keyword>
<dbReference type="GO" id="GO:0004674">
    <property type="term" value="F:protein serine/threonine kinase activity"/>
    <property type="evidence" value="ECO:0007669"/>
    <property type="project" value="UniProtKB-KW"/>
</dbReference>
<keyword evidence="9" id="KW-0472">Membrane</keyword>
<keyword evidence="2 11" id="KW-0723">Serine/threonine-protein kinase</keyword>
<feature type="transmembrane region" description="Helical" evidence="9">
    <location>
        <begin position="440"/>
        <end position="464"/>
    </location>
</feature>
<dbReference type="PROSITE" id="PS50011">
    <property type="entry name" value="PROTEIN_KINASE_DOM"/>
    <property type="match status" value="1"/>
</dbReference>
<dbReference type="InterPro" id="IPR000719">
    <property type="entry name" value="Prot_kinase_dom"/>
</dbReference>
<feature type="binding site" evidence="7">
    <location>
        <position position="46"/>
    </location>
    <ligand>
        <name>ATP</name>
        <dbReference type="ChEBI" id="CHEBI:30616"/>
    </ligand>
</feature>
<dbReference type="Proteomes" id="UP000467240">
    <property type="component" value="Unassembled WGS sequence"/>
</dbReference>
<dbReference type="CDD" id="cd14014">
    <property type="entry name" value="STKc_PknB_like"/>
    <property type="match status" value="1"/>
</dbReference>
<dbReference type="Pfam" id="PF00069">
    <property type="entry name" value="Pkinase"/>
    <property type="match status" value="1"/>
</dbReference>
<dbReference type="EMBL" id="WBJZ01000005">
    <property type="protein sequence ID" value="KAB1659650.1"/>
    <property type="molecule type" value="Genomic_DNA"/>
</dbReference>
<dbReference type="PROSITE" id="PS00107">
    <property type="entry name" value="PROTEIN_KINASE_ATP"/>
    <property type="match status" value="1"/>
</dbReference>
<sequence>MAVARRTPAPPPELPGFTYERLLGSGGFSDVYLYEQHLPRRRVAVKVLLGGDDLNETSRQAFIGEANVMAQMSSHPYIVTIFHADVASDGRPYFVMEYAPGRSLSERYKTEWIPVEEVLRTGVRISSAVATAHSVGVLHRDIKPANILTNDFGWPALTDFGISSAVDDELADAAEGAESTAPTSSGMGMSVPWSPPEMFDDDPQPSVRSEVFSLGATLYTLVAGHTPFEVRGRKNGTIDLIGRIERGEITPIQRPDVPPALVEVLHRAMALRPSARYATAIEFARALQRIELELGYQPTAIDVPSLHVDAPTRPTTGGDDDETSVRQMSVIQAQPTVTVLHEGGRAGTDELTSTRNVIRVAAQQTSPIATVRSPSPVAPDSTGERAFTPPSAVAAPAGPSVPAATPARVAPPAAPPGTPPGAVTDSPGASTETRPARRNLVVLIVVGIVVTLLTVTAIVGSGLLPRESAQGPTSTSEFIGGGGPPTPTAPTSTLSETGEITFTWQNPDPRAGDVYFWWPTDGSGKATSTSETSAVVGPYTPGTTVCISIEIRRDGKGSPEPLVNCFSG</sequence>
<evidence type="ECO:0000256" key="2">
    <source>
        <dbReference type="ARBA" id="ARBA00022527"/>
    </source>
</evidence>
<evidence type="ECO:0000256" key="5">
    <source>
        <dbReference type="ARBA" id="ARBA00022777"/>
    </source>
</evidence>
<dbReference type="OrthoDB" id="9762169at2"/>
<organism evidence="11 12">
    <name type="scientific">Pseudoclavibacter chungangensis</name>
    <dbReference type="NCBI Taxonomy" id="587635"/>
    <lineage>
        <taxon>Bacteria</taxon>
        <taxon>Bacillati</taxon>
        <taxon>Actinomycetota</taxon>
        <taxon>Actinomycetes</taxon>
        <taxon>Micrococcales</taxon>
        <taxon>Microbacteriaceae</taxon>
        <taxon>Pseudoclavibacter</taxon>
    </lineage>
</organism>
<evidence type="ECO:0000256" key="9">
    <source>
        <dbReference type="SAM" id="Phobius"/>
    </source>
</evidence>
<dbReference type="Gene3D" id="1.10.510.10">
    <property type="entry name" value="Transferase(Phosphotransferase) domain 1"/>
    <property type="match status" value="1"/>
</dbReference>
<evidence type="ECO:0000259" key="10">
    <source>
        <dbReference type="PROSITE" id="PS50011"/>
    </source>
</evidence>
<comment type="caution">
    <text evidence="11">The sequence shown here is derived from an EMBL/GenBank/DDBJ whole genome shotgun (WGS) entry which is preliminary data.</text>
</comment>
<feature type="compositionally biased region" description="Low complexity" evidence="8">
    <location>
        <begin position="388"/>
        <end position="411"/>
    </location>
</feature>
<feature type="region of interest" description="Disordered" evidence="8">
    <location>
        <begin position="464"/>
        <end position="493"/>
    </location>
</feature>
<protein>
    <recommendedName>
        <fullName evidence="1">non-specific serine/threonine protein kinase</fullName>
        <ecNumber evidence="1">2.7.11.1</ecNumber>
    </recommendedName>
</protein>
<dbReference type="SUPFAM" id="SSF56112">
    <property type="entry name" value="Protein kinase-like (PK-like)"/>
    <property type="match status" value="1"/>
</dbReference>
<keyword evidence="3" id="KW-0808">Transferase</keyword>
<keyword evidence="6 7" id="KW-0067">ATP-binding</keyword>
<name>A0A7J5BZ65_9MICO</name>
<dbReference type="RefSeq" id="WP_158039814.1">
    <property type="nucleotide sequence ID" value="NZ_JACCFV010000001.1"/>
</dbReference>
<dbReference type="PROSITE" id="PS00108">
    <property type="entry name" value="PROTEIN_KINASE_ST"/>
    <property type="match status" value="1"/>
</dbReference>
<evidence type="ECO:0000313" key="12">
    <source>
        <dbReference type="Proteomes" id="UP000467240"/>
    </source>
</evidence>
<dbReference type="AlphaFoldDB" id="A0A7J5BZ65"/>
<evidence type="ECO:0000256" key="8">
    <source>
        <dbReference type="SAM" id="MobiDB-lite"/>
    </source>
</evidence>
<dbReference type="InterPro" id="IPR011009">
    <property type="entry name" value="Kinase-like_dom_sf"/>
</dbReference>
<keyword evidence="12" id="KW-1185">Reference proteome</keyword>
<keyword evidence="9" id="KW-1133">Transmembrane helix</keyword>
<evidence type="ECO:0000256" key="1">
    <source>
        <dbReference type="ARBA" id="ARBA00012513"/>
    </source>
</evidence>
<proteinExistence type="predicted"/>
<dbReference type="EC" id="2.7.11.1" evidence="1"/>
<dbReference type="SMART" id="SM00220">
    <property type="entry name" value="S_TKc"/>
    <property type="match status" value="1"/>
</dbReference>
<keyword evidence="9" id="KW-0812">Transmembrane</keyword>
<feature type="domain" description="Protein kinase" evidence="10">
    <location>
        <begin position="17"/>
        <end position="290"/>
    </location>
</feature>
<accession>A0A7J5BZ65</accession>
<evidence type="ECO:0000313" key="11">
    <source>
        <dbReference type="EMBL" id="KAB1659650.1"/>
    </source>
</evidence>
<dbReference type="InterPro" id="IPR008271">
    <property type="entry name" value="Ser/Thr_kinase_AS"/>
</dbReference>
<reference evidence="11 12" key="1">
    <citation type="submission" date="2019-09" db="EMBL/GenBank/DDBJ databases">
        <title>Phylogeny of genus Pseudoclavibacter and closely related genus.</title>
        <authorList>
            <person name="Li Y."/>
        </authorList>
    </citation>
    <scope>NUCLEOTIDE SEQUENCE [LARGE SCALE GENOMIC DNA]</scope>
    <source>
        <strain evidence="11 12">DSM 23821</strain>
    </source>
</reference>